<protein>
    <submittedName>
        <fullName evidence="3">DNA topoisomerase</fullName>
    </submittedName>
</protein>
<accession>A0A069CW20</accession>
<evidence type="ECO:0000259" key="2">
    <source>
        <dbReference type="PROSITE" id="PS52039"/>
    </source>
</evidence>
<keyword evidence="4" id="KW-1185">Reference proteome</keyword>
<dbReference type="InterPro" id="IPR013825">
    <property type="entry name" value="Topo_IA_cen_sub2"/>
</dbReference>
<organism evidence="3 4">
    <name type="scientific">Weissella oryzae (strain DSM 25784 / JCM 18191 / LMG 30913 / SG25)</name>
    <dbReference type="NCBI Taxonomy" id="1329250"/>
    <lineage>
        <taxon>Bacteria</taxon>
        <taxon>Bacillati</taxon>
        <taxon>Bacillota</taxon>
        <taxon>Bacilli</taxon>
        <taxon>Lactobacillales</taxon>
        <taxon>Lactobacillaceae</taxon>
        <taxon>Weissella</taxon>
    </lineage>
</organism>
<dbReference type="STRING" id="1329250.WOSG25_110650"/>
<dbReference type="GO" id="GO:0006310">
    <property type="term" value="P:DNA recombination"/>
    <property type="evidence" value="ECO:0007669"/>
    <property type="project" value="TreeGrafter"/>
</dbReference>
<reference evidence="4" key="1">
    <citation type="journal article" date="2014" name="Genome Announc.">
        <title>Draft genome sequence of Weissella oryzae SG25T, isolated from fermented rice grains.</title>
        <authorList>
            <person name="Tanizawa Y."/>
            <person name="Fujisawa T."/>
            <person name="Mochizuki T."/>
            <person name="Kaminuma E."/>
            <person name="Suzuki Y."/>
            <person name="Nakamura Y."/>
            <person name="Tohno M."/>
        </authorList>
    </citation>
    <scope>NUCLEOTIDE SEQUENCE [LARGE SCALE GENOMIC DNA]</scope>
    <source>
        <strain evidence="4">DSM 25784 / JCM 18191 / LMG 30913 / SG25</strain>
    </source>
</reference>
<feature type="domain" description="Topo IA-type catalytic" evidence="2">
    <location>
        <begin position="1"/>
        <end position="143"/>
    </location>
</feature>
<dbReference type="eggNOG" id="COG0550">
    <property type="taxonomic scope" value="Bacteria"/>
</dbReference>
<dbReference type="AlphaFoldDB" id="A0A069CW20"/>
<dbReference type="GO" id="GO:0006265">
    <property type="term" value="P:DNA topological change"/>
    <property type="evidence" value="ECO:0007669"/>
    <property type="project" value="InterPro"/>
</dbReference>
<dbReference type="InterPro" id="IPR013497">
    <property type="entry name" value="Topo_IA_cen"/>
</dbReference>
<dbReference type="Gene3D" id="1.10.460.10">
    <property type="entry name" value="Topoisomerase I, domain 2"/>
    <property type="match status" value="1"/>
</dbReference>
<dbReference type="SUPFAM" id="SSF56712">
    <property type="entry name" value="Prokaryotic type I DNA topoisomerase"/>
    <property type="match status" value="1"/>
</dbReference>
<evidence type="ECO:0000313" key="3">
    <source>
        <dbReference type="EMBL" id="GAK31587.1"/>
    </source>
</evidence>
<keyword evidence="1 3" id="KW-0413">Isomerase</keyword>
<dbReference type="PROSITE" id="PS52039">
    <property type="entry name" value="TOPO_IA_2"/>
    <property type="match status" value="1"/>
</dbReference>
<dbReference type="EMBL" id="DF820494">
    <property type="protein sequence ID" value="GAK31587.1"/>
    <property type="molecule type" value="Genomic_DNA"/>
</dbReference>
<gene>
    <name evidence="3" type="ORF">WOSG25_110650</name>
</gene>
<evidence type="ECO:0000313" key="4">
    <source>
        <dbReference type="Proteomes" id="UP000030643"/>
    </source>
</evidence>
<dbReference type="GO" id="GO:0043597">
    <property type="term" value="C:cytoplasmic replication fork"/>
    <property type="evidence" value="ECO:0007669"/>
    <property type="project" value="TreeGrafter"/>
</dbReference>
<dbReference type="InterPro" id="IPR023405">
    <property type="entry name" value="Topo_IA_core_domain"/>
</dbReference>
<dbReference type="RefSeq" id="WP_027699546.1">
    <property type="nucleotide sequence ID" value="NZ_DF820494.1"/>
</dbReference>
<dbReference type="GO" id="GO:0006281">
    <property type="term" value="P:DNA repair"/>
    <property type="evidence" value="ECO:0007669"/>
    <property type="project" value="TreeGrafter"/>
</dbReference>
<dbReference type="InterPro" id="IPR000380">
    <property type="entry name" value="Topo_IA"/>
</dbReference>
<dbReference type="PANTHER" id="PTHR11390:SF21">
    <property type="entry name" value="DNA TOPOISOMERASE 3-ALPHA"/>
    <property type="match status" value="1"/>
</dbReference>
<dbReference type="Gene3D" id="2.70.20.10">
    <property type="entry name" value="Topoisomerase I, domain 3"/>
    <property type="match status" value="1"/>
</dbReference>
<name>A0A069CW20_WEIOS</name>
<proteinExistence type="predicted"/>
<dbReference type="GO" id="GO:0003677">
    <property type="term" value="F:DNA binding"/>
    <property type="evidence" value="ECO:0007669"/>
    <property type="project" value="InterPro"/>
</dbReference>
<dbReference type="Pfam" id="PF01131">
    <property type="entry name" value="Topoisom_bac"/>
    <property type="match status" value="1"/>
</dbReference>
<dbReference type="PANTHER" id="PTHR11390">
    <property type="entry name" value="PROKARYOTIC DNA TOPOISOMERASE"/>
    <property type="match status" value="1"/>
</dbReference>
<dbReference type="Proteomes" id="UP000030643">
    <property type="component" value="Unassembled WGS sequence"/>
</dbReference>
<dbReference type="InterPro" id="IPR013824">
    <property type="entry name" value="Topo_IA_cen_sub1"/>
</dbReference>
<sequence length="143" mass="15598">MDSTLGTLIKVITGNGWKEIFGDESSNNNEAAILPNVTTGQVINATLNAENKMTTPPEFYTEGTLITAMKRAGRELSDDEKEILSQTEGIGTEATRAGIIDRLKDKKYIVVEKNKLKVTTQGIILCEALKMQPLLTSPELTAK</sequence>
<evidence type="ECO:0000256" key="1">
    <source>
        <dbReference type="ARBA" id="ARBA00023235"/>
    </source>
</evidence>
<dbReference type="GO" id="GO:0003917">
    <property type="term" value="F:DNA topoisomerase type I (single strand cut, ATP-independent) activity"/>
    <property type="evidence" value="ECO:0007669"/>
    <property type="project" value="InterPro"/>
</dbReference>